<evidence type="ECO:0000256" key="7">
    <source>
        <dbReference type="ARBA" id="ARBA00023004"/>
    </source>
</evidence>
<organism evidence="11 12">
    <name type="scientific">Haliea salexigens</name>
    <dbReference type="NCBI Taxonomy" id="287487"/>
    <lineage>
        <taxon>Bacteria</taxon>
        <taxon>Pseudomonadati</taxon>
        <taxon>Pseudomonadota</taxon>
        <taxon>Gammaproteobacteria</taxon>
        <taxon>Cellvibrionales</taxon>
        <taxon>Halieaceae</taxon>
        <taxon>Haliea</taxon>
    </lineage>
</organism>
<evidence type="ECO:0000256" key="2">
    <source>
        <dbReference type="ARBA" id="ARBA00008156"/>
    </source>
</evidence>
<evidence type="ECO:0000313" key="11">
    <source>
        <dbReference type="EMBL" id="HAN29871.1"/>
    </source>
</evidence>
<dbReference type="Pfam" id="PF01011">
    <property type="entry name" value="PQQ"/>
    <property type="match status" value="1"/>
</dbReference>
<dbReference type="InterPro" id="IPR036909">
    <property type="entry name" value="Cyt_c-like_dom_sf"/>
</dbReference>
<dbReference type="Proteomes" id="UP000259273">
    <property type="component" value="Unassembled WGS sequence"/>
</dbReference>
<evidence type="ECO:0000256" key="4">
    <source>
        <dbReference type="ARBA" id="ARBA00022723"/>
    </source>
</evidence>
<evidence type="ECO:0000256" key="3">
    <source>
        <dbReference type="ARBA" id="ARBA00022617"/>
    </source>
</evidence>
<keyword evidence="7 8" id="KW-0408">Iron</keyword>
<keyword evidence="5 9" id="KW-0732">Signal</keyword>
<dbReference type="PROSITE" id="PS51007">
    <property type="entry name" value="CYTC"/>
    <property type="match status" value="1"/>
</dbReference>
<evidence type="ECO:0000313" key="12">
    <source>
        <dbReference type="Proteomes" id="UP000259273"/>
    </source>
</evidence>
<dbReference type="EMBL" id="DMND01000264">
    <property type="protein sequence ID" value="HAN29871.1"/>
    <property type="molecule type" value="Genomic_DNA"/>
</dbReference>
<evidence type="ECO:0000256" key="8">
    <source>
        <dbReference type="PROSITE-ProRule" id="PRU00433"/>
    </source>
</evidence>
<dbReference type="InterPro" id="IPR018391">
    <property type="entry name" value="PQQ_b-propeller_rpt"/>
</dbReference>
<comment type="caution">
    <text evidence="11">The sequence shown here is derived from an EMBL/GenBank/DDBJ whole genome shotgun (WGS) entry which is preliminary data.</text>
</comment>
<dbReference type="InterPro" id="IPR002372">
    <property type="entry name" value="PQQ_rpt_dom"/>
</dbReference>
<evidence type="ECO:0000256" key="6">
    <source>
        <dbReference type="ARBA" id="ARBA00023002"/>
    </source>
</evidence>
<dbReference type="PANTHER" id="PTHR32303">
    <property type="entry name" value="QUINOPROTEIN ALCOHOL DEHYDROGENASE (CYTOCHROME C)"/>
    <property type="match status" value="1"/>
</dbReference>
<keyword evidence="6" id="KW-0560">Oxidoreductase</keyword>
<dbReference type="InterPro" id="IPR011047">
    <property type="entry name" value="Quinoprotein_ADH-like_sf"/>
</dbReference>
<gene>
    <name evidence="11" type="ORF">DCP75_19565</name>
</gene>
<accession>A0A3C1KTI9</accession>
<evidence type="ECO:0000259" key="10">
    <source>
        <dbReference type="PROSITE" id="PS51007"/>
    </source>
</evidence>
<feature type="domain" description="Cytochrome c" evidence="10">
    <location>
        <begin position="31"/>
        <end position="161"/>
    </location>
</feature>
<dbReference type="GO" id="GO:0016491">
    <property type="term" value="F:oxidoreductase activity"/>
    <property type="evidence" value="ECO:0007669"/>
    <property type="project" value="UniProtKB-KW"/>
</dbReference>
<comment type="cofactor">
    <cofactor evidence="1">
        <name>pyrroloquinoline quinone</name>
        <dbReference type="ChEBI" id="CHEBI:58442"/>
    </cofactor>
</comment>
<dbReference type="Gene3D" id="2.140.10.10">
    <property type="entry name" value="Quinoprotein alcohol dehydrogenase-like superfamily"/>
    <property type="match status" value="2"/>
</dbReference>
<sequence>MVFRCFLLILLLAVLPGPFLSASPLEREATAANHPGRALFAEHCASCHTGSLPKAPGLEMMGYMAPAALARVLDKGVMQPMAAHLSAAEKNQLIAFVSGKEPAAEQAEIPLLWCQSALNASAVADASPVGWGVTPANTRAYSAELSKLNRGNVAQLELKWAFGFPDAVRARSQPLIAGQRIFVGSQDGTVYALDRDSGCIHWRFFARSEVRTGIIMATEQGTGSLLLFGDYLGYVYAIDPENGELRWDRKVDEHPAATITGTPALHGNSVYVPVTSLEVASAARGTYPCCTFRGAVAAYDWRSGEPRWKTYSIAEMPQQVGENEKGVPRYAPSGAGIWNTPTIDPERGVLYVGTGQNYSSPTSATSDAVLAFELETGALRWAFQTRRDAWNTACELPDRTNCPEEAGDDSDMDIGAAIVLTRGNDGKDYLLAGQKSGHVWALKPEGGDVVWQRKLGRGGMLGGVHFGMAATGGTLVVPINDEDVQLSASATGSRWNGEQRPGVYALDVASGEPLWSWPAQDVCDGRPLCKPGHSAPATVTDELVITGSLDGHIRIHDLRDGKLLWQYDTVRDYQTPAGGVARGGAMAGGAGAVLQDGMLLMNSGYMLVHHMPGNVLLAFELAVDDE</sequence>
<dbReference type="GO" id="GO:0009055">
    <property type="term" value="F:electron transfer activity"/>
    <property type="evidence" value="ECO:0007669"/>
    <property type="project" value="InterPro"/>
</dbReference>
<dbReference type="Pfam" id="PF13360">
    <property type="entry name" value="PQQ_2"/>
    <property type="match status" value="1"/>
</dbReference>
<name>A0A3C1KTI9_9GAMM</name>
<keyword evidence="3 8" id="KW-0349">Heme</keyword>
<dbReference type="Gene3D" id="1.10.760.10">
    <property type="entry name" value="Cytochrome c-like domain"/>
    <property type="match status" value="1"/>
</dbReference>
<comment type="similarity">
    <text evidence="2">Belongs to the bacterial PQQ dehydrogenase family.</text>
</comment>
<dbReference type="SMART" id="SM00564">
    <property type="entry name" value="PQQ"/>
    <property type="match status" value="6"/>
</dbReference>
<reference evidence="11 12" key="1">
    <citation type="journal article" date="2018" name="Nat. Biotechnol.">
        <title>A standardized bacterial taxonomy based on genome phylogeny substantially revises the tree of life.</title>
        <authorList>
            <person name="Parks D.H."/>
            <person name="Chuvochina M."/>
            <person name="Waite D.W."/>
            <person name="Rinke C."/>
            <person name="Skarshewski A."/>
            <person name="Chaumeil P.A."/>
            <person name="Hugenholtz P."/>
        </authorList>
    </citation>
    <scope>NUCLEOTIDE SEQUENCE [LARGE SCALE GENOMIC DNA]</scope>
    <source>
        <strain evidence="11">UBA9158</strain>
    </source>
</reference>
<evidence type="ECO:0000256" key="9">
    <source>
        <dbReference type="SAM" id="SignalP"/>
    </source>
</evidence>
<dbReference type="GO" id="GO:0020037">
    <property type="term" value="F:heme binding"/>
    <property type="evidence" value="ECO:0007669"/>
    <property type="project" value="InterPro"/>
</dbReference>
<feature type="signal peptide" evidence="9">
    <location>
        <begin position="1"/>
        <end position="22"/>
    </location>
</feature>
<feature type="chain" id="PRO_5017754397" evidence="9">
    <location>
        <begin position="23"/>
        <end position="626"/>
    </location>
</feature>
<keyword evidence="4 8" id="KW-0479">Metal-binding</keyword>
<dbReference type="AlphaFoldDB" id="A0A3C1KTI9"/>
<evidence type="ECO:0000256" key="5">
    <source>
        <dbReference type="ARBA" id="ARBA00022729"/>
    </source>
</evidence>
<dbReference type="PANTHER" id="PTHR32303:SF10">
    <property type="entry name" value="OUTER MEMBRANE PROTEIN ASSEMBLY FACTOR BAMB"/>
    <property type="match status" value="1"/>
</dbReference>
<dbReference type="SUPFAM" id="SSF46626">
    <property type="entry name" value="Cytochrome c"/>
    <property type="match status" value="1"/>
</dbReference>
<dbReference type="GO" id="GO:0046872">
    <property type="term" value="F:metal ion binding"/>
    <property type="evidence" value="ECO:0007669"/>
    <property type="project" value="UniProtKB-KW"/>
</dbReference>
<dbReference type="SUPFAM" id="SSF50998">
    <property type="entry name" value="Quinoprotein alcohol dehydrogenase-like"/>
    <property type="match status" value="1"/>
</dbReference>
<dbReference type="InterPro" id="IPR009056">
    <property type="entry name" value="Cyt_c-like_dom"/>
</dbReference>
<evidence type="ECO:0000256" key="1">
    <source>
        <dbReference type="ARBA" id="ARBA00001931"/>
    </source>
</evidence>
<dbReference type="Pfam" id="PF13442">
    <property type="entry name" value="Cytochrome_CBB3"/>
    <property type="match status" value="1"/>
</dbReference>
<protein>
    <submittedName>
        <fullName evidence="11">Dehydrogenase</fullName>
    </submittedName>
</protein>
<proteinExistence type="inferred from homology"/>